<dbReference type="GO" id="GO:0000139">
    <property type="term" value="C:Golgi membrane"/>
    <property type="evidence" value="ECO:0007669"/>
    <property type="project" value="UniProtKB-SubCell"/>
</dbReference>
<feature type="region of interest" description="Disordered" evidence="11">
    <location>
        <begin position="1"/>
        <end position="33"/>
    </location>
</feature>
<feature type="compositionally biased region" description="Basic and acidic residues" evidence="11">
    <location>
        <begin position="172"/>
        <end position="199"/>
    </location>
</feature>
<evidence type="ECO:0000313" key="16">
    <source>
        <dbReference type="Proteomes" id="UP001201262"/>
    </source>
</evidence>
<feature type="region of interest" description="Disordered" evidence="11">
    <location>
        <begin position="603"/>
        <end position="628"/>
    </location>
</feature>
<feature type="coiled-coil region" evidence="10">
    <location>
        <begin position="422"/>
        <end position="463"/>
    </location>
</feature>
<dbReference type="GO" id="GO:0006891">
    <property type="term" value="P:intra-Golgi vesicle-mediated transport"/>
    <property type="evidence" value="ECO:0007669"/>
    <property type="project" value="InterPro"/>
</dbReference>
<keyword evidence="4" id="KW-0813">Transport</keyword>
<dbReference type="EMBL" id="JAJTJA010000005">
    <property type="protein sequence ID" value="KAH8699016.1"/>
    <property type="molecule type" value="Genomic_DNA"/>
</dbReference>
<evidence type="ECO:0000256" key="4">
    <source>
        <dbReference type="ARBA" id="ARBA00022448"/>
    </source>
</evidence>
<evidence type="ECO:0000256" key="8">
    <source>
        <dbReference type="ARBA" id="ARBA00023054"/>
    </source>
</evidence>
<keyword evidence="16" id="KW-1185">Reference proteome</keyword>
<feature type="domain" description="CASP C-terminal" evidence="13">
    <location>
        <begin position="445"/>
        <end position="705"/>
    </location>
</feature>
<dbReference type="Pfam" id="PF25398">
    <property type="entry name" value="CUX1_N"/>
    <property type="match status" value="1"/>
</dbReference>
<reference evidence="15" key="1">
    <citation type="submission" date="2021-12" db="EMBL/GenBank/DDBJ databases">
        <title>Convergent genome expansion in fungi linked to evolution of root-endophyte symbiosis.</title>
        <authorList>
            <consortium name="DOE Joint Genome Institute"/>
            <person name="Ke Y.-H."/>
            <person name="Bonito G."/>
            <person name="Liao H.-L."/>
            <person name="Looney B."/>
            <person name="Rojas-Flechas A."/>
            <person name="Nash J."/>
            <person name="Hameed K."/>
            <person name="Schadt C."/>
            <person name="Martin F."/>
            <person name="Crous P.W."/>
            <person name="Miettinen O."/>
            <person name="Magnuson J.K."/>
            <person name="Labbe J."/>
            <person name="Jacobson D."/>
            <person name="Doktycz M.J."/>
            <person name="Veneault-Fourrey C."/>
            <person name="Kuo A."/>
            <person name="Mondo S."/>
            <person name="Calhoun S."/>
            <person name="Riley R."/>
            <person name="Ohm R."/>
            <person name="LaButti K."/>
            <person name="Andreopoulos B."/>
            <person name="Pangilinan J."/>
            <person name="Nolan M."/>
            <person name="Tritt A."/>
            <person name="Clum A."/>
            <person name="Lipzen A."/>
            <person name="Daum C."/>
            <person name="Barry K."/>
            <person name="Grigoriev I.V."/>
            <person name="Vilgalys R."/>
        </authorList>
    </citation>
    <scope>NUCLEOTIDE SEQUENCE</scope>
    <source>
        <strain evidence="15">PMI_201</strain>
    </source>
</reference>
<accession>A0AAD4KTK0</accession>
<evidence type="ECO:0000256" key="11">
    <source>
        <dbReference type="SAM" id="MobiDB-lite"/>
    </source>
</evidence>
<comment type="subcellular location">
    <subcellularLocation>
        <location evidence="1">Golgi apparatus membrane</location>
        <topology evidence="1">Single-pass type IV membrane protein</topology>
    </subcellularLocation>
</comment>
<evidence type="ECO:0000256" key="9">
    <source>
        <dbReference type="ARBA" id="ARBA00023136"/>
    </source>
</evidence>
<keyword evidence="5 12" id="KW-0812">Transmembrane</keyword>
<feature type="domain" description="Cux N-terminal" evidence="14">
    <location>
        <begin position="29"/>
        <end position="142"/>
    </location>
</feature>
<feature type="compositionally biased region" description="Polar residues" evidence="11">
    <location>
        <begin position="162"/>
        <end position="171"/>
    </location>
</feature>
<comment type="caution">
    <text evidence="15">The sequence shown here is derived from an EMBL/GenBank/DDBJ whole genome shotgun (WGS) entry which is preliminary data.</text>
</comment>
<feature type="transmembrane region" description="Helical" evidence="12">
    <location>
        <begin position="684"/>
        <end position="702"/>
    </location>
</feature>
<dbReference type="PANTHER" id="PTHR14043">
    <property type="entry name" value="CCAAT DISPLACEMENT PROTEIN-RELATED"/>
    <property type="match status" value="1"/>
</dbReference>
<dbReference type="InterPro" id="IPR057476">
    <property type="entry name" value="Cux_N"/>
</dbReference>
<name>A0AAD4KTK0_9EURO</name>
<dbReference type="Pfam" id="PF08172">
    <property type="entry name" value="CASP_C"/>
    <property type="match status" value="1"/>
</dbReference>
<proteinExistence type="inferred from homology"/>
<dbReference type="GeneID" id="70242889"/>
<dbReference type="Proteomes" id="UP001201262">
    <property type="component" value="Unassembled WGS sequence"/>
</dbReference>
<keyword evidence="6 12" id="KW-1133">Transmembrane helix</keyword>
<evidence type="ECO:0000256" key="1">
    <source>
        <dbReference type="ARBA" id="ARBA00004409"/>
    </source>
</evidence>
<comment type="similarity">
    <text evidence="2">Belongs to the CASP family.</text>
</comment>
<evidence type="ECO:0000256" key="7">
    <source>
        <dbReference type="ARBA" id="ARBA00023034"/>
    </source>
</evidence>
<evidence type="ECO:0000313" key="15">
    <source>
        <dbReference type="EMBL" id="KAH8699016.1"/>
    </source>
</evidence>
<feature type="compositionally biased region" description="Low complexity" evidence="11">
    <location>
        <begin position="615"/>
        <end position="628"/>
    </location>
</feature>
<keyword evidence="9 12" id="KW-0472">Membrane</keyword>
<evidence type="ECO:0000256" key="5">
    <source>
        <dbReference type="ARBA" id="ARBA00022692"/>
    </source>
</evidence>
<keyword evidence="8 10" id="KW-0175">Coiled coil</keyword>
<protein>
    <recommendedName>
        <fullName evidence="3">Protein CASP</fullName>
    </recommendedName>
</protein>
<evidence type="ECO:0000256" key="10">
    <source>
        <dbReference type="SAM" id="Coils"/>
    </source>
</evidence>
<gene>
    <name evidence="15" type="ORF">BGW36DRAFT_318749</name>
</gene>
<evidence type="ECO:0000256" key="2">
    <source>
        <dbReference type="ARBA" id="ARBA00006415"/>
    </source>
</evidence>
<feature type="compositionally biased region" description="Polar residues" evidence="11">
    <location>
        <begin position="603"/>
        <end position="614"/>
    </location>
</feature>
<evidence type="ECO:0000259" key="13">
    <source>
        <dbReference type="Pfam" id="PF08172"/>
    </source>
</evidence>
<dbReference type="InterPro" id="IPR012955">
    <property type="entry name" value="CASP_C"/>
</dbReference>
<feature type="region of interest" description="Disordered" evidence="11">
    <location>
        <begin position="160"/>
        <end position="199"/>
    </location>
</feature>
<organism evidence="15 16">
    <name type="scientific">Talaromyces proteolyticus</name>
    <dbReference type="NCBI Taxonomy" id="1131652"/>
    <lineage>
        <taxon>Eukaryota</taxon>
        <taxon>Fungi</taxon>
        <taxon>Dikarya</taxon>
        <taxon>Ascomycota</taxon>
        <taxon>Pezizomycotina</taxon>
        <taxon>Eurotiomycetes</taxon>
        <taxon>Eurotiomycetidae</taxon>
        <taxon>Eurotiales</taxon>
        <taxon>Trichocomaceae</taxon>
        <taxon>Talaromyces</taxon>
        <taxon>Talaromyces sect. Bacilispori</taxon>
    </lineage>
</organism>
<keyword evidence="7" id="KW-0333">Golgi apparatus</keyword>
<evidence type="ECO:0000256" key="3">
    <source>
        <dbReference type="ARBA" id="ARBA00018691"/>
    </source>
</evidence>
<dbReference type="AlphaFoldDB" id="A0AAD4KTK0"/>
<evidence type="ECO:0000256" key="12">
    <source>
        <dbReference type="SAM" id="Phobius"/>
    </source>
</evidence>
<sequence>MDVFAASESVNMPDQEKPDGNTSTESRSEEANKFQRAISAWRGIDLTNTIPKLDTTASEIVANQRDALVQRKDLAQKTKDFRKLDDASKLTEYKGLLKAYQTFIDLLTNHGKTSSSSFLQIYSSLSEVPDPYPLLEASVDSLVASEDTVPKLTAEKEHLQKSVEQLTSQLEQTEKRLEEESTTRKNLEDTQDSKTKEIESSWEAVLSEKTNNWEAKEKSLEEKIENQERLLKELKASLEVSQRLDKGEEVDTSLNAATAAELEIVTSDLEKTSLRLAEVEARNEQMRLELAQAASHPHAEQKTIDDDPAYLRLQSENSSLLRKLDAARYDRDTERHNWETKLRQNERENAKFAAEKDELRSKLEKYADYEEIKRELEVIKSIEFSTGDDDDAGDVTEEINSNANGAAKSKENTLEQLLMARNKKLTNELTVLRVSHRDLQSQIDTLQEEVSKTKRDLEKSQQLSTTLENDLFRLQKGSHALPSAAMSVAGTYTSRYHSSRRGGGTSPTSSIISGFDQAAASSNTMEAIRAGEPVGGGSGLLPMIQAQRDRFKQKNAELEEELSNTYANVKSLRQEIAALQKDNLNLYEKTRYVSTYSRGQSSAATSASTFGNRPSATSTHPSGESSSSLSLDRYQSAYEAQISPFAAFRGREATRAYKRMSLPERFVFSVTRVVLANRTSRNLFAGYCLALHILLFVMLYMMSAVEIEKHHIDNLASGAAAAVAAAAGGDGAIRGGAGAGGQHLQGDDWQQEGFS</sequence>
<dbReference type="RefSeq" id="XP_046073480.1">
    <property type="nucleotide sequence ID" value="XM_046212602.1"/>
</dbReference>
<evidence type="ECO:0000256" key="6">
    <source>
        <dbReference type="ARBA" id="ARBA00022989"/>
    </source>
</evidence>
<evidence type="ECO:0000259" key="14">
    <source>
        <dbReference type="Pfam" id="PF25398"/>
    </source>
</evidence>
<dbReference type="PANTHER" id="PTHR14043:SF2">
    <property type="entry name" value="HOMEOBOX PROTEIN CUT"/>
    <property type="match status" value="1"/>
</dbReference>
<feature type="coiled-coil region" evidence="10">
    <location>
        <begin position="541"/>
        <end position="589"/>
    </location>
</feature>